<dbReference type="Pfam" id="PF13579">
    <property type="entry name" value="Glyco_trans_4_4"/>
    <property type="match status" value="1"/>
</dbReference>
<dbReference type="GO" id="GO:0016757">
    <property type="term" value="F:glycosyltransferase activity"/>
    <property type="evidence" value="ECO:0007669"/>
    <property type="project" value="InterPro"/>
</dbReference>
<accession>A0A4R6SZL6</accession>
<evidence type="ECO:0000259" key="1">
    <source>
        <dbReference type="Pfam" id="PF00534"/>
    </source>
</evidence>
<dbReference type="AlphaFoldDB" id="A0A4R6SZL6"/>
<dbReference type="Gene3D" id="3.40.50.2000">
    <property type="entry name" value="Glycogen Phosphorylase B"/>
    <property type="match status" value="2"/>
</dbReference>
<evidence type="ECO:0000313" key="4">
    <source>
        <dbReference type="Proteomes" id="UP000295620"/>
    </source>
</evidence>
<dbReference type="InterPro" id="IPR028098">
    <property type="entry name" value="Glyco_trans_4-like_N"/>
</dbReference>
<reference evidence="3 4" key="1">
    <citation type="submission" date="2019-03" db="EMBL/GenBank/DDBJ databases">
        <title>Genomic Encyclopedia of Archaeal and Bacterial Type Strains, Phase II (KMG-II): from individual species to whole genera.</title>
        <authorList>
            <person name="Goeker M."/>
        </authorList>
    </citation>
    <scope>NUCLEOTIDE SEQUENCE [LARGE SCALE GENOMIC DNA]</scope>
    <source>
        <strain evidence="3 4">DSM 19035</strain>
    </source>
</reference>
<proteinExistence type="predicted"/>
<dbReference type="PANTHER" id="PTHR45947:SF3">
    <property type="entry name" value="SULFOQUINOVOSYL TRANSFERASE SQD2"/>
    <property type="match status" value="1"/>
</dbReference>
<evidence type="ECO:0000259" key="2">
    <source>
        <dbReference type="Pfam" id="PF13579"/>
    </source>
</evidence>
<dbReference type="InterPro" id="IPR001296">
    <property type="entry name" value="Glyco_trans_1"/>
</dbReference>
<sequence>MMRILHIVPSYKPAYIYGGPIESVSKLCEGLAAQGHTVDVFTTTANGETDLPVEAGIPIHVDGVNVTYFKRNTGDPNNISIALWKQLIKSADQYDLVHIQSWWNLLVIGAAVICHSKKVKVVISPRGMLAAYIFNSGKAAAKKMIHQTVGRWALSKCTFHATAPSEYEECQGVIPGWKGFIAPNLLTLPDLAVTKVKNEVFTLIFMSRIHPKKGIEILFDAISRLKVRVRLKIAGTGDEEYIKQLKAAAQDLGIAACIEWLGWVDRENKFKQLMSADLFVLVSLNENFANVVVEALHVGTPVFLSEDVALSAFVKQYDQGWVTTLAVEDVTEKLTQAINDRDKSAEINNNSQNLIREHFSVVKVIGDYVSAYEEVINNKK</sequence>
<dbReference type="OrthoDB" id="9790710at2"/>
<name>A0A4R6SZL6_9SPHI</name>
<dbReference type="InterPro" id="IPR050194">
    <property type="entry name" value="Glycosyltransferase_grp1"/>
</dbReference>
<dbReference type="RefSeq" id="WP_133576038.1">
    <property type="nucleotide sequence ID" value="NZ_SNYC01000004.1"/>
</dbReference>
<feature type="domain" description="Glycosyltransferase subfamily 4-like N-terminal" evidence="2">
    <location>
        <begin position="18"/>
        <end position="166"/>
    </location>
</feature>
<evidence type="ECO:0000313" key="3">
    <source>
        <dbReference type="EMBL" id="TDQ09995.1"/>
    </source>
</evidence>
<comment type="caution">
    <text evidence="3">The sequence shown here is derived from an EMBL/GenBank/DDBJ whole genome shotgun (WGS) entry which is preliminary data.</text>
</comment>
<dbReference type="PANTHER" id="PTHR45947">
    <property type="entry name" value="SULFOQUINOVOSYL TRANSFERASE SQD2"/>
    <property type="match status" value="1"/>
</dbReference>
<organism evidence="3 4">
    <name type="scientific">Pedobacter metabolipauper</name>
    <dbReference type="NCBI Taxonomy" id="425513"/>
    <lineage>
        <taxon>Bacteria</taxon>
        <taxon>Pseudomonadati</taxon>
        <taxon>Bacteroidota</taxon>
        <taxon>Sphingobacteriia</taxon>
        <taxon>Sphingobacteriales</taxon>
        <taxon>Sphingobacteriaceae</taxon>
        <taxon>Pedobacter</taxon>
    </lineage>
</organism>
<protein>
    <submittedName>
        <fullName evidence="3">Glycosyltransferase involved in cell wall biosynthesis</fullName>
    </submittedName>
</protein>
<dbReference type="EMBL" id="SNYC01000004">
    <property type="protein sequence ID" value="TDQ09995.1"/>
    <property type="molecule type" value="Genomic_DNA"/>
</dbReference>
<dbReference type="SUPFAM" id="SSF53756">
    <property type="entry name" value="UDP-Glycosyltransferase/glycogen phosphorylase"/>
    <property type="match status" value="1"/>
</dbReference>
<dbReference type="NCBIfam" id="NF046085">
    <property type="entry name" value="XrtY_assoc_Gly1"/>
    <property type="match status" value="1"/>
</dbReference>
<keyword evidence="4" id="KW-1185">Reference proteome</keyword>
<keyword evidence="3" id="KW-0808">Transferase</keyword>
<dbReference type="Proteomes" id="UP000295620">
    <property type="component" value="Unassembled WGS sequence"/>
</dbReference>
<gene>
    <name evidence="3" type="ORF">ATK78_2154</name>
</gene>
<feature type="domain" description="Glycosyl transferase family 1" evidence="1">
    <location>
        <begin position="196"/>
        <end position="353"/>
    </location>
</feature>
<dbReference type="Pfam" id="PF00534">
    <property type="entry name" value="Glycos_transf_1"/>
    <property type="match status" value="1"/>
</dbReference>